<feature type="transmembrane region" description="Helical" evidence="1">
    <location>
        <begin position="60"/>
        <end position="81"/>
    </location>
</feature>
<evidence type="ECO:0000313" key="2">
    <source>
        <dbReference type="EMBL" id="KJL22035.1"/>
    </source>
</evidence>
<accession>A0A0F0KPH4</accession>
<protein>
    <recommendedName>
        <fullName evidence="4">DUF3618 domain-containing protein</fullName>
    </recommendedName>
</protein>
<name>A0A0F0KPH4_9MICO</name>
<comment type="caution">
    <text evidence="2">The sequence shown here is derived from an EMBL/GenBank/DDBJ whole genome shotgun (WGS) entry which is preliminary data.</text>
</comment>
<keyword evidence="1" id="KW-0812">Transmembrane</keyword>
<dbReference type="Proteomes" id="UP000033448">
    <property type="component" value="Unassembled WGS sequence"/>
</dbReference>
<dbReference type="PATRIC" id="fig|582680.7.peg.2390"/>
<gene>
    <name evidence="2" type="ORF">RL72_02343</name>
</gene>
<dbReference type="RefSeq" id="WP_045251005.1">
    <property type="nucleotide sequence ID" value="NZ_CP099706.1"/>
</dbReference>
<evidence type="ECO:0008006" key="4">
    <source>
        <dbReference type="Google" id="ProtNLM"/>
    </source>
</evidence>
<dbReference type="OrthoDB" id="5076906at2"/>
<evidence type="ECO:0000256" key="1">
    <source>
        <dbReference type="SAM" id="Phobius"/>
    </source>
</evidence>
<evidence type="ECO:0000313" key="3">
    <source>
        <dbReference type="Proteomes" id="UP000033448"/>
    </source>
</evidence>
<reference evidence="2 3" key="1">
    <citation type="submission" date="2015-02" db="EMBL/GenBank/DDBJ databases">
        <title>Draft genome sequences of ten Microbacterium spp. with emphasis on heavy metal contaminated environments.</title>
        <authorList>
            <person name="Corretto E."/>
        </authorList>
    </citation>
    <scope>NUCLEOTIDE SEQUENCE [LARGE SCALE GENOMIC DNA]</scope>
    <source>
        <strain evidence="2 3">DSM 23848</strain>
    </source>
</reference>
<dbReference type="AlphaFoldDB" id="A0A0F0KPH4"/>
<keyword evidence="3" id="KW-1185">Reference proteome</keyword>
<keyword evidence="1" id="KW-1133">Transmembrane helix</keyword>
<sequence length="86" mass="8704">MAADPNIPRTAVPVGIVDPVASARAELKAALLAIEDKTNVPRQLQKAGGRARLFAQRNPVGAVAAAVGVAAVVGGVVWAVARSIAR</sequence>
<keyword evidence="1" id="KW-0472">Membrane</keyword>
<organism evidence="2 3">
    <name type="scientific">Microbacterium azadirachtae</name>
    <dbReference type="NCBI Taxonomy" id="582680"/>
    <lineage>
        <taxon>Bacteria</taxon>
        <taxon>Bacillati</taxon>
        <taxon>Actinomycetota</taxon>
        <taxon>Actinomycetes</taxon>
        <taxon>Micrococcales</taxon>
        <taxon>Microbacteriaceae</taxon>
        <taxon>Microbacterium</taxon>
    </lineage>
</organism>
<dbReference type="EMBL" id="JYIT01000079">
    <property type="protein sequence ID" value="KJL22035.1"/>
    <property type="molecule type" value="Genomic_DNA"/>
</dbReference>
<proteinExistence type="predicted"/>